<sequence>MEQDYLTIDETINIINLNTVNLTQYIDSKTLLIFDNNILLESKFISLQEIFNLLDFILFDIIDFLVKSVLPKIPIVNYNYRITGNKAYERFVDLDTNKILSPTFDIEIVDSIDKIIDFSKNISTLLNSFINHTFGPFRFFIRNILKKYNLIDEKCYNHYENKLVELFRYGFEKNSGNLYNTVVFLHLTFREDLFEDIRIDNSIEITNSNHNTIYYPIMTIRQSSVQYVPYFNNRIKYARIPYIIKEFLENIICGIDIEKNVENINYLLDINMYVQNPEFYNNGYEDLNTFLEISENTYFGQSFIEDMELSTKIDELYKKNNTNHIVNKIMGLPLETNIIEKIIKKYYDTYQHKFSIDNNHGLTNLYNINPFREITTNNDLLNIIDIIKTTDKKYQTPIREYTGGKHIWINCYCQLINLGLEEHNESTQFIKNPDNIVEIAKNMNHVFNELYFNYQYINIIDNIFKNEFEVISSQTFLYYCDPTGQTNIVDNLNIGIGSVIFIPNHLSTSYGSFKTFKEFISPTKVIYKIKITNYPNKGKNWIFIDTYSRVQEEKEILIRANSYYVIEDIDYVLIEFNNDDFDNVSEPYVVKVIVMRLFDDVTSAVTYSTKLNTVVND</sequence>
<dbReference type="SUPFAM" id="SSF56399">
    <property type="entry name" value="ADP-ribosylation"/>
    <property type="match status" value="1"/>
</dbReference>
<proteinExistence type="predicted"/>
<evidence type="ECO:0000313" key="1">
    <source>
        <dbReference type="EMBL" id="AKI79161.1"/>
    </source>
</evidence>
<evidence type="ECO:0000313" key="2">
    <source>
        <dbReference type="Proteomes" id="UP000241474"/>
    </source>
</evidence>
<organism evidence="1 2">
    <name type="scientific">Acanthamoeba polyphaga mimivirus</name>
    <name type="common">APMV</name>
    <dbReference type="NCBI Taxonomy" id="212035"/>
    <lineage>
        <taxon>Viruses</taxon>
        <taxon>Varidnaviria</taxon>
        <taxon>Bamfordvirae</taxon>
        <taxon>Nucleocytoviricota</taxon>
        <taxon>Megaviricetes</taxon>
        <taxon>Imitervirales</taxon>
        <taxon>Mimiviridae</taxon>
        <taxon>Megamimivirinae</taxon>
        <taxon>Mimivirus</taxon>
        <taxon>Mimivirus bradfordmassiliense</taxon>
    </lineage>
</organism>
<dbReference type="EMBL" id="KM982401">
    <property type="protein sequence ID" value="AKI79161.1"/>
    <property type="molecule type" value="Genomic_DNA"/>
</dbReference>
<dbReference type="Gene3D" id="3.90.176.10">
    <property type="entry name" value="Toxin ADP-ribosyltransferase, Chain A, domain 1"/>
    <property type="match status" value="1"/>
</dbReference>
<name>A0A0G2Y7V0_MIMIV</name>
<reference evidence="1 2" key="1">
    <citation type="submission" date="2014-10" db="EMBL/GenBank/DDBJ databases">
        <title>Pan-genome analysis of Brazilian lineage A amoebal mimiviruses.</title>
        <authorList>
            <person name="Assis F.L."/>
            <person name="Abrahao J.S."/>
            <person name="Kroon E.G."/>
            <person name="Dornas F.P."/>
            <person name="Andrade K.R."/>
            <person name="Borato P.V.M."/>
            <person name="Pilotto M.R."/>
            <person name="Benamar S."/>
            <person name="LaScola B."/>
            <person name="Colson P."/>
        </authorList>
    </citation>
    <scope>NUCLEOTIDE SEQUENCE [LARGE SCALE GENOMIC DNA]</scope>
    <source>
        <strain evidence="1 2">Oyster</strain>
    </source>
</reference>
<dbReference type="PROSITE" id="PS51996">
    <property type="entry name" value="TR_MART"/>
    <property type="match status" value="1"/>
</dbReference>
<dbReference type="Proteomes" id="UP000241474">
    <property type="component" value="Segment"/>
</dbReference>
<accession>A0A0G2Y7V0</accession>
<protein>
    <submittedName>
        <fullName evidence="1">Uncharacterized protein</fullName>
    </submittedName>
</protein>
<organismHost>
    <name type="scientific">Acanthamoeba polyphaga</name>
    <name type="common">Amoeba</name>
    <dbReference type="NCBI Taxonomy" id="5757"/>
</organismHost>